<proteinExistence type="predicted"/>
<organism evidence="1 2">
    <name type="scientific">Parnassius apollo</name>
    <name type="common">Apollo butterfly</name>
    <name type="synonym">Papilio apollo</name>
    <dbReference type="NCBI Taxonomy" id="110799"/>
    <lineage>
        <taxon>Eukaryota</taxon>
        <taxon>Metazoa</taxon>
        <taxon>Ecdysozoa</taxon>
        <taxon>Arthropoda</taxon>
        <taxon>Hexapoda</taxon>
        <taxon>Insecta</taxon>
        <taxon>Pterygota</taxon>
        <taxon>Neoptera</taxon>
        <taxon>Endopterygota</taxon>
        <taxon>Lepidoptera</taxon>
        <taxon>Glossata</taxon>
        <taxon>Ditrysia</taxon>
        <taxon>Papilionoidea</taxon>
        <taxon>Papilionidae</taxon>
        <taxon>Parnassiinae</taxon>
        <taxon>Parnassini</taxon>
        <taxon>Parnassius</taxon>
        <taxon>Parnassius</taxon>
    </lineage>
</organism>
<reference evidence="1" key="1">
    <citation type="submission" date="2021-04" db="EMBL/GenBank/DDBJ databases">
        <authorList>
            <person name="Tunstrom K."/>
        </authorList>
    </citation>
    <scope>NUCLEOTIDE SEQUENCE</scope>
</reference>
<name>A0A8S3XBL8_PARAO</name>
<dbReference type="AlphaFoldDB" id="A0A8S3XBL8"/>
<evidence type="ECO:0000313" key="1">
    <source>
        <dbReference type="EMBL" id="CAG5015657.1"/>
    </source>
</evidence>
<sequence length="159" mass="18638">MEQGLCSTHKTFTKKHHILLEDPVSDLSNCIHKWASIGEKLDKVDKNEVDEDECVQCEKGVSAVKSERKRVKFQTQVSLNFNTPRPEEMQARLQKWLQKRGKSLDSYHHLQWFGIFRLSKDIKSLEARKFESYDEKNKENVAVESDSNNQSYTDNLIHR</sequence>
<accession>A0A8S3XBL8</accession>
<dbReference type="EMBL" id="CAJQZP010001085">
    <property type="protein sequence ID" value="CAG5015657.1"/>
    <property type="molecule type" value="Genomic_DNA"/>
</dbReference>
<gene>
    <name evidence="1" type="ORF">PAPOLLO_LOCUS16410</name>
</gene>
<dbReference type="Proteomes" id="UP000691718">
    <property type="component" value="Unassembled WGS sequence"/>
</dbReference>
<comment type="caution">
    <text evidence="1">The sequence shown here is derived from an EMBL/GenBank/DDBJ whole genome shotgun (WGS) entry which is preliminary data.</text>
</comment>
<protein>
    <submittedName>
        <fullName evidence="1">(apollo) hypothetical protein</fullName>
    </submittedName>
</protein>
<keyword evidence="2" id="KW-1185">Reference proteome</keyword>
<evidence type="ECO:0000313" key="2">
    <source>
        <dbReference type="Proteomes" id="UP000691718"/>
    </source>
</evidence>
<dbReference type="OrthoDB" id="6350539at2759"/>